<evidence type="ECO:0000313" key="2">
    <source>
        <dbReference type="EMBL" id="OIQ86398.1"/>
    </source>
</evidence>
<dbReference type="PANTHER" id="PTHR45036:SF1">
    <property type="entry name" value="METHYLTRANSFERASE LIKE 7A"/>
    <property type="match status" value="1"/>
</dbReference>
<feature type="domain" description="Methyltransferase type 11" evidence="1">
    <location>
        <begin position="50"/>
        <end position="143"/>
    </location>
</feature>
<dbReference type="GO" id="GO:0043770">
    <property type="term" value="F:demethylmenaquinone methyltransferase activity"/>
    <property type="evidence" value="ECO:0007669"/>
    <property type="project" value="UniProtKB-EC"/>
</dbReference>
<dbReference type="EC" id="2.1.1.163" evidence="2"/>
<evidence type="ECO:0000259" key="1">
    <source>
        <dbReference type="Pfam" id="PF08241"/>
    </source>
</evidence>
<dbReference type="SUPFAM" id="SSF53335">
    <property type="entry name" value="S-adenosyl-L-methionine-dependent methyltransferases"/>
    <property type="match status" value="1"/>
</dbReference>
<name>A0A1J5QS01_9ZZZZ</name>
<keyword evidence="2" id="KW-0489">Methyltransferase</keyword>
<dbReference type="CDD" id="cd02440">
    <property type="entry name" value="AdoMet_MTases"/>
    <property type="match status" value="1"/>
</dbReference>
<reference evidence="2" key="1">
    <citation type="submission" date="2016-10" db="EMBL/GenBank/DDBJ databases">
        <title>Sequence of Gallionella enrichment culture.</title>
        <authorList>
            <person name="Poehlein A."/>
            <person name="Muehling M."/>
            <person name="Daniel R."/>
        </authorList>
    </citation>
    <scope>NUCLEOTIDE SEQUENCE</scope>
</reference>
<dbReference type="Gene3D" id="3.40.50.150">
    <property type="entry name" value="Vaccinia Virus protein VP39"/>
    <property type="match status" value="1"/>
</dbReference>
<protein>
    <submittedName>
        <fullName evidence="2">Demethylmenaquinone methyltransferase</fullName>
        <ecNumber evidence="2">2.1.1.163</ecNumber>
    </submittedName>
</protein>
<proteinExistence type="predicted"/>
<keyword evidence="2" id="KW-0808">Transferase</keyword>
<dbReference type="InterPro" id="IPR052356">
    <property type="entry name" value="Thiol_S-MT"/>
</dbReference>
<dbReference type="InterPro" id="IPR013216">
    <property type="entry name" value="Methyltransf_11"/>
</dbReference>
<dbReference type="Pfam" id="PF08241">
    <property type="entry name" value="Methyltransf_11"/>
    <property type="match status" value="1"/>
</dbReference>
<dbReference type="InterPro" id="IPR029063">
    <property type="entry name" value="SAM-dependent_MTases_sf"/>
</dbReference>
<organism evidence="2">
    <name type="scientific">mine drainage metagenome</name>
    <dbReference type="NCBI Taxonomy" id="410659"/>
    <lineage>
        <taxon>unclassified sequences</taxon>
        <taxon>metagenomes</taxon>
        <taxon>ecological metagenomes</taxon>
    </lineage>
</organism>
<dbReference type="GO" id="GO:0032259">
    <property type="term" value="P:methylation"/>
    <property type="evidence" value="ECO:0007669"/>
    <property type="project" value="UniProtKB-KW"/>
</dbReference>
<accession>A0A1J5QS01</accession>
<dbReference type="GO" id="GO:0008757">
    <property type="term" value="F:S-adenosylmethionine-dependent methyltransferase activity"/>
    <property type="evidence" value="ECO:0007669"/>
    <property type="project" value="InterPro"/>
</dbReference>
<dbReference type="EMBL" id="MLJW01000482">
    <property type="protein sequence ID" value="OIQ86398.1"/>
    <property type="molecule type" value="Genomic_DNA"/>
</dbReference>
<comment type="caution">
    <text evidence="2">The sequence shown here is derived from an EMBL/GenBank/DDBJ whole genome shotgun (WGS) entry which is preliminary data.</text>
</comment>
<dbReference type="PANTHER" id="PTHR45036">
    <property type="entry name" value="METHYLTRANSFERASE LIKE 7B"/>
    <property type="match status" value="1"/>
</dbReference>
<dbReference type="AlphaFoldDB" id="A0A1J5QS01"/>
<gene>
    <name evidence="2" type="primary">ubiE_35</name>
    <name evidence="2" type="ORF">GALL_317550</name>
</gene>
<sequence>MSATSRRDARLRRNWDNQASSYDSTMTRIENRHLASSRSWLCGQAVGATLEVAVGTGRNLAHYPDGVRLVGVEWSTSMLEVAGRRADALGRSADLHHGDAQDLPFPDAHFDTVVCTYALCGIRDDVRALAEMARVLRPGGLLLLADHVGSSVWPVWVLQLLVDVVSVPLQGEHYRRRPLRHVRALGFEVERHERTSLGIIEMLAARKPIA</sequence>